<dbReference type="PROSITE" id="PS00745">
    <property type="entry name" value="RF_PROK_I"/>
    <property type="match status" value="1"/>
</dbReference>
<keyword evidence="3" id="KW-0488">Methylation</keyword>
<proteinExistence type="inferred from homology"/>
<dbReference type="Pfam" id="PF03462">
    <property type="entry name" value="PCRF"/>
    <property type="match status" value="1"/>
</dbReference>
<dbReference type="SMART" id="SM00937">
    <property type="entry name" value="PCRF"/>
    <property type="match status" value="1"/>
</dbReference>
<evidence type="ECO:0000256" key="2">
    <source>
        <dbReference type="ARBA" id="ARBA00010835"/>
    </source>
</evidence>
<feature type="coiled-coil region" evidence="6">
    <location>
        <begin position="24"/>
        <end position="87"/>
    </location>
</feature>
<evidence type="ECO:0000256" key="1">
    <source>
        <dbReference type="ARBA" id="ARBA00002986"/>
    </source>
</evidence>
<keyword evidence="4" id="KW-0648">Protein biosynthesis</keyword>
<feature type="region of interest" description="Disordered" evidence="7">
    <location>
        <begin position="278"/>
        <end position="307"/>
    </location>
</feature>
<comment type="function">
    <text evidence="1">Peptide chain release factor 1 directs the termination of translation in response to the peptide chain termination codons UAG and UAA.</text>
</comment>
<organism evidence="9 10">
    <name type="scientific">candidate division WOR-3 bacterium</name>
    <dbReference type="NCBI Taxonomy" id="2052148"/>
    <lineage>
        <taxon>Bacteria</taxon>
        <taxon>Bacteria division WOR-3</taxon>
    </lineage>
</organism>
<dbReference type="InterPro" id="IPR050057">
    <property type="entry name" value="Prokaryotic/Mito_RF"/>
</dbReference>
<evidence type="ECO:0000313" key="9">
    <source>
        <dbReference type="EMBL" id="MBM3330242.1"/>
    </source>
</evidence>
<dbReference type="PANTHER" id="PTHR43804">
    <property type="entry name" value="LD18447P"/>
    <property type="match status" value="1"/>
</dbReference>
<dbReference type="GO" id="GO:0016149">
    <property type="term" value="F:translation release factor activity, codon specific"/>
    <property type="evidence" value="ECO:0007669"/>
    <property type="project" value="InterPro"/>
</dbReference>
<evidence type="ECO:0000256" key="6">
    <source>
        <dbReference type="SAM" id="Coils"/>
    </source>
</evidence>
<comment type="similarity">
    <text evidence="2">Belongs to the prokaryotic/mitochondrial release factor family.</text>
</comment>
<dbReference type="EMBL" id="VGIR01000001">
    <property type="protein sequence ID" value="MBM3330242.1"/>
    <property type="molecule type" value="Genomic_DNA"/>
</dbReference>
<evidence type="ECO:0000256" key="3">
    <source>
        <dbReference type="ARBA" id="ARBA00022481"/>
    </source>
</evidence>
<dbReference type="InterPro" id="IPR004373">
    <property type="entry name" value="RF-1"/>
</dbReference>
<evidence type="ECO:0000256" key="5">
    <source>
        <dbReference type="NCBIfam" id="TIGR00019"/>
    </source>
</evidence>
<dbReference type="Gene3D" id="3.30.160.20">
    <property type="match status" value="1"/>
</dbReference>
<dbReference type="SUPFAM" id="SSF75620">
    <property type="entry name" value="Release factor"/>
    <property type="match status" value="1"/>
</dbReference>
<feature type="domain" description="Prokaryotic-type class I peptide chain release factors" evidence="8">
    <location>
        <begin position="219"/>
        <end position="235"/>
    </location>
</feature>
<dbReference type="FunFam" id="3.30.160.20:FF:000004">
    <property type="entry name" value="Peptide chain release factor 1"/>
    <property type="match status" value="1"/>
</dbReference>
<evidence type="ECO:0000256" key="4">
    <source>
        <dbReference type="ARBA" id="ARBA00022917"/>
    </source>
</evidence>
<dbReference type="FunFam" id="3.30.70.1660:FF:000002">
    <property type="entry name" value="Peptide chain release factor 1"/>
    <property type="match status" value="1"/>
</dbReference>
<evidence type="ECO:0000256" key="7">
    <source>
        <dbReference type="SAM" id="MobiDB-lite"/>
    </source>
</evidence>
<dbReference type="Proteomes" id="UP000779900">
    <property type="component" value="Unassembled WGS sequence"/>
</dbReference>
<evidence type="ECO:0000313" key="10">
    <source>
        <dbReference type="Proteomes" id="UP000779900"/>
    </source>
</evidence>
<keyword evidence="6" id="KW-0175">Coiled coil</keyword>
<dbReference type="GO" id="GO:0005737">
    <property type="term" value="C:cytoplasm"/>
    <property type="evidence" value="ECO:0007669"/>
    <property type="project" value="UniProtKB-ARBA"/>
</dbReference>
<dbReference type="NCBIfam" id="NF001859">
    <property type="entry name" value="PRK00591.1"/>
    <property type="match status" value="1"/>
</dbReference>
<dbReference type="Gene3D" id="6.10.140.1950">
    <property type="match status" value="1"/>
</dbReference>
<reference evidence="9" key="1">
    <citation type="submission" date="2019-03" db="EMBL/GenBank/DDBJ databases">
        <title>Lake Tanganyika Metagenome-Assembled Genomes (MAGs).</title>
        <authorList>
            <person name="Tran P."/>
        </authorList>
    </citation>
    <scope>NUCLEOTIDE SEQUENCE</scope>
    <source>
        <strain evidence="9">K_DeepCast_150m_m2_040</strain>
    </source>
</reference>
<dbReference type="InterPro" id="IPR005139">
    <property type="entry name" value="PCRF"/>
</dbReference>
<sequence>MRLRAAELEQQLGDPKVTSDIPLLKTLTREFRTATAALEQLREYERIEKEAQEADEMARGADDAEMKELAHKELADLNQRIEALSTSLEAVLRPRSPDWDKGCIVEIRAAAGGEEAALFAGDLFRMYSHYAEKHGLKIEVMDSRPSELKGFKEIVFAVEGDEPYRYFRFESGVHRVQRVPETEASGRIHTSTVTVAVLPEPEEVEMIINPDDLRVDVYRAGGHGGQGVNKTESAVRITHIPTGLVAQCQDERSQQRNKAKAMKVLAARLLEARNLQDQSKMTATRRKQIGGGDRSEKTRTYNFPQNRLTDHRNGVSVHNLDSVIEGELDALFTTLEKAEAAIE</sequence>
<accession>A0A937XBM7</accession>
<dbReference type="InterPro" id="IPR000352">
    <property type="entry name" value="Pep_chain_release_fac_I"/>
</dbReference>
<dbReference type="PANTHER" id="PTHR43804:SF7">
    <property type="entry name" value="LD18447P"/>
    <property type="match status" value="1"/>
</dbReference>
<name>A0A937XBM7_UNCW3</name>
<dbReference type="AlphaFoldDB" id="A0A937XBM7"/>
<dbReference type="Pfam" id="PF00472">
    <property type="entry name" value="RF-1"/>
    <property type="match status" value="1"/>
</dbReference>
<dbReference type="NCBIfam" id="TIGR00019">
    <property type="entry name" value="prfA"/>
    <property type="match status" value="1"/>
</dbReference>
<dbReference type="Gene3D" id="3.30.70.1660">
    <property type="match status" value="1"/>
</dbReference>
<evidence type="ECO:0000259" key="8">
    <source>
        <dbReference type="PROSITE" id="PS00745"/>
    </source>
</evidence>
<dbReference type="InterPro" id="IPR045853">
    <property type="entry name" value="Pep_chain_release_fac_I_sf"/>
</dbReference>
<gene>
    <name evidence="9" type="primary">prfA</name>
    <name evidence="9" type="ORF">FJY68_00140</name>
</gene>
<protein>
    <recommendedName>
        <fullName evidence="5">Peptide chain release factor 1</fullName>
    </recommendedName>
</protein>
<comment type="caution">
    <text evidence="9">The sequence shown here is derived from an EMBL/GenBank/DDBJ whole genome shotgun (WGS) entry which is preliminary data.</text>
</comment>